<reference evidence="2" key="1">
    <citation type="submission" date="2021-02" db="EMBL/GenBank/DDBJ databases">
        <authorList>
            <person name="Nowell W R."/>
        </authorList>
    </citation>
    <scope>NUCLEOTIDE SEQUENCE</scope>
</reference>
<evidence type="ECO:0000313" key="2">
    <source>
        <dbReference type="EMBL" id="CAF1488358.1"/>
    </source>
</evidence>
<name>A0A815SCI9_9BILA</name>
<feature type="region of interest" description="Disordered" evidence="1">
    <location>
        <begin position="1"/>
        <end position="36"/>
    </location>
</feature>
<feature type="compositionally biased region" description="Polar residues" evidence="1">
    <location>
        <begin position="1"/>
        <end position="10"/>
    </location>
</feature>
<sequence>MCNIDPNQRPSAHDLLLDPTVNPIEPTSRESLRHSLKQEREKNLLLNKKLLDHYLFSNSYDIQMLPNDIQFQQGFLSPLQSILVPQEQNLSTPNNHSRILL</sequence>
<feature type="non-terminal residue" evidence="2">
    <location>
        <position position="1"/>
    </location>
</feature>
<proteinExistence type="predicted"/>
<feature type="compositionally biased region" description="Basic and acidic residues" evidence="1">
    <location>
        <begin position="27"/>
        <end position="36"/>
    </location>
</feature>
<dbReference type="EMBL" id="CAJNOG010002078">
    <property type="protein sequence ID" value="CAF1488358.1"/>
    <property type="molecule type" value="Genomic_DNA"/>
</dbReference>
<evidence type="ECO:0000313" key="3">
    <source>
        <dbReference type="Proteomes" id="UP000663845"/>
    </source>
</evidence>
<organism evidence="2 3">
    <name type="scientific">Adineta steineri</name>
    <dbReference type="NCBI Taxonomy" id="433720"/>
    <lineage>
        <taxon>Eukaryota</taxon>
        <taxon>Metazoa</taxon>
        <taxon>Spiralia</taxon>
        <taxon>Gnathifera</taxon>
        <taxon>Rotifera</taxon>
        <taxon>Eurotatoria</taxon>
        <taxon>Bdelloidea</taxon>
        <taxon>Adinetida</taxon>
        <taxon>Adinetidae</taxon>
        <taxon>Adineta</taxon>
    </lineage>
</organism>
<accession>A0A815SCI9</accession>
<gene>
    <name evidence="2" type="ORF">JYZ213_LOCUS42780</name>
</gene>
<dbReference type="AlphaFoldDB" id="A0A815SCI9"/>
<protein>
    <submittedName>
        <fullName evidence="2">Uncharacterized protein</fullName>
    </submittedName>
</protein>
<dbReference type="Proteomes" id="UP000663845">
    <property type="component" value="Unassembled WGS sequence"/>
</dbReference>
<comment type="caution">
    <text evidence="2">The sequence shown here is derived from an EMBL/GenBank/DDBJ whole genome shotgun (WGS) entry which is preliminary data.</text>
</comment>
<evidence type="ECO:0000256" key="1">
    <source>
        <dbReference type="SAM" id="MobiDB-lite"/>
    </source>
</evidence>